<evidence type="ECO:0000313" key="3">
    <source>
        <dbReference type="EnsemblPlants" id="KQK93955"/>
    </source>
</evidence>
<reference evidence="4" key="1">
    <citation type="journal article" date="2012" name="Nat. Biotechnol.">
        <title>Reference genome sequence of the model plant Setaria.</title>
        <authorList>
            <person name="Bennetzen J.L."/>
            <person name="Schmutz J."/>
            <person name="Wang H."/>
            <person name="Percifield R."/>
            <person name="Hawkins J."/>
            <person name="Pontaroli A.C."/>
            <person name="Estep M."/>
            <person name="Feng L."/>
            <person name="Vaughn J.N."/>
            <person name="Grimwood J."/>
            <person name="Jenkins J."/>
            <person name="Barry K."/>
            <person name="Lindquist E."/>
            <person name="Hellsten U."/>
            <person name="Deshpande S."/>
            <person name="Wang X."/>
            <person name="Wu X."/>
            <person name="Mitros T."/>
            <person name="Triplett J."/>
            <person name="Yang X."/>
            <person name="Ye C.Y."/>
            <person name="Mauro-Herrera M."/>
            <person name="Wang L."/>
            <person name="Li P."/>
            <person name="Sharma M."/>
            <person name="Sharma R."/>
            <person name="Ronald P.C."/>
            <person name="Panaud O."/>
            <person name="Kellogg E.A."/>
            <person name="Brutnell T.P."/>
            <person name="Doust A.N."/>
            <person name="Tuskan G.A."/>
            <person name="Rokhsar D."/>
            <person name="Devos K.M."/>
        </authorList>
    </citation>
    <scope>NUCLEOTIDE SEQUENCE [LARGE SCALE GENOMIC DNA]</scope>
    <source>
        <strain evidence="4">cv. Yugu1</strain>
    </source>
</reference>
<dbReference type="HOGENOM" id="CLU_161660_1_0_1"/>
<dbReference type="Gramene" id="KQK93955">
    <property type="protein sequence ID" value="KQK93955"/>
    <property type="gene ID" value="SETIT_027009mg"/>
</dbReference>
<dbReference type="Proteomes" id="UP000004995">
    <property type="component" value="Unassembled WGS sequence"/>
</dbReference>
<keyword evidence="2" id="KW-1133">Transmembrane helix</keyword>
<keyword evidence="2" id="KW-0812">Transmembrane</keyword>
<dbReference type="AlphaFoldDB" id="K3ZKA3"/>
<feature type="transmembrane region" description="Helical" evidence="2">
    <location>
        <begin position="45"/>
        <end position="73"/>
    </location>
</feature>
<proteinExistence type="predicted"/>
<dbReference type="PANTHER" id="PTHR33115">
    <property type="entry name" value="ARM REPEAT SUPERFAMILY PROTEIN"/>
    <property type="match status" value="1"/>
</dbReference>
<feature type="region of interest" description="Disordered" evidence="1">
    <location>
        <begin position="1"/>
        <end position="31"/>
    </location>
</feature>
<name>K3ZKA3_SETIT</name>
<dbReference type="EnsemblPlants" id="KQK93955">
    <property type="protein sequence ID" value="KQK93955"/>
    <property type="gene ID" value="SETIT_027009mg"/>
</dbReference>
<evidence type="ECO:0000256" key="1">
    <source>
        <dbReference type="SAM" id="MobiDB-lite"/>
    </source>
</evidence>
<organism evidence="3 4">
    <name type="scientific">Setaria italica</name>
    <name type="common">Foxtail millet</name>
    <name type="synonym">Panicum italicum</name>
    <dbReference type="NCBI Taxonomy" id="4555"/>
    <lineage>
        <taxon>Eukaryota</taxon>
        <taxon>Viridiplantae</taxon>
        <taxon>Streptophyta</taxon>
        <taxon>Embryophyta</taxon>
        <taxon>Tracheophyta</taxon>
        <taxon>Spermatophyta</taxon>
        <taxon>Magnoliopsida</taxon>
        <taxon>Liliopsida</taxon>
        <taxon>Poales</taxon>
        <taxon>Poaceae</taxon>
        <taxon>PACMAD clade</taxon>
        <taxon>Panicoideae</taxon>
        <taxon>Panicodae</taxon>
        <taxon>Paniceae</taxon>
        <taxon>Cenchrinae</taxon>
        <taxon>Setaria</taxon>
    </lineage>
</organism>
<evidence type="ECO:0000256" key="2">
    <source>
        <dbReference type="SAM" id="Phobius"/>
    </source>
</evidence>
<sequence>MAGSVGGEKREGRGSNPRPPTAHRSPLRRPGESTILSGYVACRMYLIMAVTGLGYLALTWSTVVLLGGFVTALQNKDFWCLTTISMLQAARSTLPIHIALPFQLAFCLTLQNPPFLGFSNGQGNHVD</sequence>
<keyword evidence="2" id="KW-0472">Membrane</keyword>
<keyword evidence="4" id="KW-1185">Reference proteome</keyword>
<evidence type="ECO:0000313" key="4">
    <source>
        <dbReference type="Proteomes" id="UP000004995"/>
    </source>
</evidence>
<reference evidence="3" key="2">
    <citation type="submission" date="2018-08" db="UniProtKB">
        <authorList>
            <consortium name="EnsemblPlants"/>
        </authorList>
    </citation>
    <scope>IDENTIFICATION</scope>
    <source>
        <strain evidence="3">Yugu1</strain>
    </source>
</reference>
<dbReference type="PANTHER" id="PTHR33115:SF25">
    <property type="entry name" value="CONDENSIN COMPLEX SUBUNIT 1 C-TERMINAL DOMAIN-CONTAINING PROTEIN"/>
    <property type="match status" value="1"/>
</dbReference>
<accession>K3ZKA3</accession>
<dbReference type="STRING" id="4555.K3ZKA3"/>
<dbReference type="EMBL" id="AGNK02004726">
    <property type="status" value="NOT_ANNOTATED_CDS"/>
    <property type="molecule type" value="Genomic_DNA"/>
</dbReference>
<protein>
    <submittedName>
        <fullName evidence="3">Uncharacterized protein</fullName>
    </submittedName>
</protein>
<dbReference type="InParanoid" id="K3ZKA3"/>